<feature type="domain" description="Response regulatory" evidence="3">
    <location>
        <begin position="4"/>
        <end position="116"/>
    </location>
</feature>
<dbReference type="SUPFAM" id="SSF52172">
    <property type="entry name" value="CheY-like"/>
    <property type="match status" value="1"/>
</dbReference>
<dbReference type="InterPro" id="IPR001789">
    <property type="entry name" value="Sig_transdc_resp-reg_receiver"/>
</dbReference>
<sequence length="117" mass="13137">MKKKILVIDDDLNVRDYLVSLFTDNGYEVSVAGDVKEGYAEAKKVKPDLITLDIEMPGEWGPRFYRQLAQDTELKNIPVIVISGLSGHQYAVVKAVASISKPFDRDKLLKIVKETLN</sequence>
<dbReference type="PROSITE" id="PS50110">
    <property type="entry name" value="RESPONSE_REGULATORY"/>
    <property type="match status" value="1"/>
</dbReference>
<accession>A0A1H2DU60</accession>
<dbReference type="GO" id="GO:0000160">
    <property type="term" value="P:phosphorelay signal transduction system"/>
    <property type="evidence" value="ECO:0007669"/>
    <property type="project" value="InterPro"/>
</dbReference>
<dbReference type="PANTHER" id="PTHR44591">
    <property type="entry name" value="STRESS RESPONSE REGULATOR PROTEIN 1"/>
    <property type="match status" value="1"/>
</dbReference>
<dbReference type="InterPro" id="IPR054815">
    <property type="entry name" value="DVU0259-like"/>
</dbReference>
<protein>
    <submittedName>
        <fullName evidence="4">Response regulator receiver domain-containing protein</fullName>
    </submittedName>
</protein>
<feature type="modified residue" description="4-aspartylphosphate" evidence="2">
    <location>
        <position position="53"/>
    </location>
</feature>
<evidence type="ECO:0000313" key="4">
    <source>
        <dbReference type="EMBL" id="SDT86397.1"/>
    </source>
</evidence>
<dbReference type="PANTHER" id="PTHR44591:SF3">
    <property type="entry name" value="RESPONSE REGULATORY DOMAIN-CONTAINING PROTEIN"/>
    <property type="match status" value="1"/>
</dbReference>
<reference evidence="5" key="1">
    <citation type="submission" date="2016-10" db="EMBL/GenBank/DDBJ databases">
        <authorList>
            <person name="Varghese N."/>
            <person name="Submissions S."/>
        </authorList>
    </citation>
    <scope>NUCLEOTIDE SEQUENCE [LARGE SCALE GENOMIC DNA]</scope>
    <source>
        <strain evidence="5">DSM 3384</strain>
    </source>
</reference>
<name>A0A1H2DU60_9BACT</name>
<dbReference type="SMART" id="SM00448">
    <property type="entry name" value="REC"/>
    <property type="match status" value="1"/>
</dbReference>
<dbReference type="Proteomes" id="UP000199608">
    <property type="component" value="Unassembled WGS sequence"/>
</dbReference>
<organism evidence="4 5">
    <name type="scientific">Desulfobacula phenolica</name>
    <dbReference type="NCBI Taxonomy" id="90732"/>
    <lineage>
        <taxon>Bacteria</taxon>
        <taxon>Pseudomonadati</taxon>
        <taxon>Thermodesulfobacteriota</taxon>
        <taxon>Desulfobacteria</taxon>
        <taxon>Desulfobacterales</taxon>
        <taxon>Desulfobacteraceae</taxon>
        <taxon>Desulfobacula</taxon>
    </lineage>
</organism>
<evidence type="ECO:0000259" key="3">
    <source>
        <dbReference type="PROSITE" id="PS50110"/>
    </source>
</evidence>
<dbReference type="InterPro" id="IPR050595">
    <property type="entry name" value="Bact_response_regulator"/>
</dbReference>
<evidence type="ECO:0000256" key="1">
    <source>
        <dbReference type="ARBA" id="ARBA00022553"/>
    </source>
</evidence>
<proteinExistence type="predicted"/>
<gene>
    <name evidence="4" type="ORF">SAMN04487931_102196</name>
</gene>
<dbReference type="Pfam" id="PF00072">
    <property type="entry name" value="Response_reg"/>
    <property type="match status" value="1"/>
</dbReference>
<dbReference type="InterPro" id="IPR011006">
    <property type="entry name" value="CheY-like_superfamily"/>
</dbReference>
<keyword evidence="1 2" id="KW-0597">Phosphoprotein</keyword>
<keyword evidence="5" id="KW-1185">Reference proteome</keyword>
<evidence type="ECO:0000256" key="2">
    <source>
        <dbReference type="PROSITE-ProRule" id="PRU00169"/>
    </source>
</evidence>
<dbReference type="NCBIfam" id="NF045717">
    <property type="entry name" value="DVU0259_DivK"/>
    <property type="match status" value="1"/>
</dbReference>
<dbReference type="RefSeq" id="WP_092230439.1">
    <property type="nucleotide sequence ID" value="NZ_FNLL01000002.1"/>
</dbReference>
<evidence type="ECO:0000313" key="5">
    <source>
        <dbReference type="Proteomes" id="UP000199608"/>
    </source>
</evidence>
<dbReference type="EMBL" id="FNLL01000002">
    <property type="protein sequence ID" value="SDT86397.1"/>
    <property type="molecule type" value="Genomic_DNA"/>
</dbReference>
<dbReference type="AlphaFoldDB" id="A0A1H2DU60"/>
<dbReference type="Gene3D" id="3.40.50.2300">
    <property type="match status" value="1"/>
</dbReference>